<evidence type="ECO:0000313" key="9">
    <source>
        <dbReference type="Proteomes" id="UP000228920"/>
    </source>
</evidence>
<evidence type="ECO:0000256" key="3">
    <source>
        <dbReference type="ARBA" id="ARBA00022692"/>
    </source>
</evidence>
<proteinExistence type="inferred from homology"/>
<comment type="subcellular location">
    <subcellularLocation>
        <location evidence="1 6">Cell membrane</location>
        <topology evidence="1 6">Multi-pass membrane protein</topology>
    </subcellularLocation>
</comment>
<dbReference type="EMBL" id="PFNL01000036">
    <property type="protein sequence ID" value="PIZ47605.1"/>
    <property type="molecule type" value="Genomic_DNA"/>
</dbReference>
<dbReference type="AlphaFoldDB" id="A0A2M7TLS8"/>
<dbReference type="InterPro" id="IPR032816">
    <property type="entry name" value="VTT_dom"/>
</dbReference>
<accession>A0A2M7TLS8</accession>
<dbReference type="Pfam" id="PF09335">
    <property type="entry name" value="VTT_dom"/>
    <property type="match status" value="1"/>
</dbReference>
<feature type="transmembrane region" description="Helical" evidence="6">
    <location>
        <begin position="169"/>
        <end position="188"/>
    </location>
</feature>
<evidence type="ECO:0000256" key="5">
    <source>
        <dbReference type="ARBA" id="ARBA00023136"/>
    </source>
</evidence>
<reference evidence="9" key="1">
    <citation type="submission" date="2017-09" db="EMBL/GenBank/DDBJ databases">
        <title>Depth-based differentiation of microbial function through sediment-hosted aquifers and enrichment of novel symbionts in the deep terrestrial subsurface.</title>
        <authorList>
            <person name="Probst A.J."/>
            <person name="Ladd B."/>
            <person name="Jarett J.K."/>
            <person name="Geller-Mcgrath D.E."/>
            <person name="Sieber C.M.K."/>
            <person name="Emerson J.B."/>
            <person name="Anantharaman K."/>
            <person name="Thomas B.C."/>
            <person name="Malmstrom R."/>
            <person name="Stieglmeier M."/>
            <person name="Klingl A."/>
            <person name="Woyke T."/>
            <person name="Ryan C.M."/>
            <person name="Banfield J.F."/>
        </authorList>
    </citation>
    <scope>NUCLEOTIDE SEQUENCE [LARGE SCALE GENOMIC DNA]</scope>
</reference>
<feature type="transmembrane region" description="Helical" evidence="6">
    <location>
        <begin position="142"/>
        <end position="162"/>
    </location>
</feature>
<keyword evidence="2 6" id="KW-1003">Cell membrane</keyword>
<sequence>MIIGMQTYIRSLKDPRKLLKLIGLLSVVVVLPLGLFSISGTADFENFVRSIGPWGPVVVTLYIMFSHVFVPVVGSPMAILSFTMYGIPATMLYMYIGGLMSAVINYWLAHVYGRKLVLKFAGVKTMTQIDHYAEHMGAKVLIFARLFAGSLFDVISYAAGITSMPFKQYYAITVFYSGISSIITAYLFRDFNFKSPLMVFEWIGALIVLGAVFGFTFNRMLPYLKEKKQSDETLVTKDNDQPVTPS</sequence>
<dbReference type="Proteomes" id="UP000228920">
    <property type="component" value="Unassembled WGS sequence"/>
</dbReference>
<dbReference type="PANTHER" id="PTHR12677:SF59">
    <property type="entry name" value="GOLGI APPARATUS MEMBRANE PROTEIN TVP38-RELATED"/>
    <property type="match status" value="1"/>
</dbReference>
<evidence type="ECO:0000259" key="7">
    <source>
        <dbReference type="Pfam" id="PF09335"/>
    </source>
</evidence>
<feature type="transmembrane region" description="Helical" evidence="6">
    <location>
        <begin position="59"/>
        <end position="80"/>
    </location>
</feature>
<evidence type="ECO:0000256" key="4">
    <source>
        <dbReference type="ARBA" id="ARBA00022989"/>
    </source>
</evidence>
<feature type="domain" description="VTT" evidence="7">
    <location>
        <begin position="74"/>
        <end position="188"/>
    </location>
</feature>
<organism evidence="8 9">
    <name type="scientific">candidate division WWE3 bacterium CG_4_10_14_0_2_um_filter_41_14</name>
    <dbReference type="NCBI Taxonomy" id="1975072"/>
    <lineage>
        <taxon>Bacteria</taxon>
        <taxon>Katanobacteria</taxon>
    </lineage>
</organism>
<gene>
    <name evidence="8" type="ORF">COY32_01445</name>
</gene>
<dbReference type="GO" id="GO:0005886">
    <property type="term" value="C:plasma membrane"/>
    <property type="evidence" value="ECO:0007669"/>
    <property type="project" value="UniProtKB-SubCell"/>
</dbReference>
<keyword evidence="5 6" id="KW-0472">Membrane</keyword>
<feature type="transmembrane region" description="Helical" evidence="6">
    <location>
        <begin position="92"/>
        <end position="109"/>
    </location>
</feature>
<evidence type="ECO:0000256" key="6">
    <source>
        <dbReference type="RuleBase" id="RU366058"/>
    </source>
</evidence>
<comment type="similarity">
    <text evidence="6">Belongs to the TVP38/TMEM64 family.</text>
</comment>
<protein>
    <recommendedName>
        <fullName evidence="6">TVP38/TMEM64 family membrane protein</fullName>
    </recommendedName>
</protein>
<name>A0A2M7TLS8_UNCKA</name>
<feature type="transmembrane region" description="Helical" evidence="6">
    <location>
        <begin position="200"/>
        <end position="218"/>
    </location>
</feature>
<keyword evidence="3 6" id="KW-0812">Transmembrane</keyword>
<evidence type="ECO:0000256" key="1">
    <source>
        <dbReference type="ARBA" id="ARBA00004651"/>
    </source>
</evidence>
<keyword evidence="4 6" id="KW-1133">Transmembrane helix</keyword>
<dbReference type="InterPro" id="IPR015414">
    <property type="entry name" value="TMEM64"/>
</dbReference>
<evidence type="ECO:0000313" key="8">
    <source>
        <dbReference type="EMBL" id="PIZ47605.1"/>
    </source>
</evidence>
<dbReference type="PANTHER" id="PTHR12677">
    <property type="entry name" value="GOLGI APPARATUS MEMBRANE PROTEIN TVP38-RELATED"/>
    <property type="match status" value="1"/>
</dbReference>
<evidence type="ECO:0000256" key="2">
    <source>
        <dbReference type="ARBA" id="ARBA00022475"/>
    </source>
</evidence>
<comment type="caution">
    <text evidence="8">The sequence shown here is derived from an EMBL/GenBank/DDBJ whole genome shotgun (WGS) entry which is preliminary data.</text>
</comment>
<feature type="transmembrane region" description="Helical" evidence="6">
    <location>
        <begin position="21"/>
        <end position="39"/>
    </location>
</feature>